<gene>
    <name evidence="2" type="ORF">METZ01_LOCUS210517</name>
</gene>
<evidence type="ECO:0000313" key="2">
    <source>
        <dbReference type="EMBL" id="SVB57663.1"/>
    </source>
</evidence>
<dbReference type="AlphaFoldDB" id="A0A382F638"/>
<protein>
    <submittedName>
        <fullName evidence="2">Uncharacterized protein</fullName>
    </submittedName>
</protein>
<feature type="transmembrane region" description="Helical" evidence="1">
    <location>
        <begin position="20"/>
        <end position="47"/>
    </location>
</feature>
<organism evidence="2">
    <name type="scientific">marine metagenome</name>
    <dbReference type="NCBI Taxonomy" id="408172"/>
    <lineage>
        <taxon>unclassified sequences</taxon>
        <taxon>metagenomes</taxon>
        <taxon>ecological metagenomes</taxon>
    </lineage>
</organism>
<accession>A0A382F638</accession>
<dbReference type="EMBL" id="UINC01047860">
    <property type="protein sequence ID" value="SVB57663.1"/>
    <property type="molecule type" value="Genomic_DNA"/>
</dbReference>
<evidence type="ECO:0000256" key="1">
    <source>
        <dbReference type="SAM" id="Phobius"/>
    </source>
</evidence>
<keyword evidence="1" id="KW-1133">Transmembrane helix</keyword>
<reference evidence="2" key="1">
    <citation type="submission" date="2018-05" db="EMBL/GenBank/DDBJ databases">
        <authorList>
            <person name="Lanie J.A."/>
            <person name="Ng W.-L."/>
            <person name="Kazmierczak K.M."/>
            <person name="Andrzejewski T.M."/>
            <person name="Davidsen T.M."/>
            <person name="Wayne K.J."/>
            <person name="Tettelin H."/>
            <person name="Glass J.I."/>
            <person name="Rusch D."/>
            <person name="Podicherti R."/>
            <person name="Tsui H.-C.T."/>
            <person name="Winkler M.E."/>
        </authorList>
    </citation>
    <scope>NUCLEOTIDE SEQUENCE</scope>
</reference>
<sequence length="60" mass="6247">YGESWLQLAQSIYPGYNGPAGLGSVMIVTLYGALDGALLGAVIAWLYNRFAATNHGTTAA</sequence>
<name>A0A382F638_9ZZZZ</name>
<keyword evidence="1" id="KW-0472">Membrane</keyword>
<proteinExistence type="predicted"/>
<feature type="non-terminal residue" evidence="2">
    <location>
        <position position="1"/>
    </location>
</feature>
<keyword evidence="1" id="KW-0812">Transmembrane</keyword>